<dbReference type="RefSeq" id="WP_126826702.1">
    <property type="nucleotide sequence ID" value="NZ_PIQG01000002.1"/>
</dbReference>
<dbReference type="Gene3D" id="3.30.1300.30">
    <property type="entry name" value="GSPII I/J protein-like"/>
    <property type="match status" value="1"/>
</dbReference>
<evidence type="ECO:0000256" key="9">
    <source>
        <dbReference type="ARBA" id="ARBA00023136"/>
    </source>
</evidence>
<dbReference type="SUPFAM" id="SSF54523">
    <property type="entry name" value="Pili subunits"/>
    <property type="match status" value="1"/>
</dbReference>
<evidence type="ECO:0000313" key="15">
    <source>
        <dbReference type="Proteomes" id="UP000288279"/>
    </source>
</evidence>
<keyword evidence="4 10" id="KW-1003">Cell membrane</keyword>
<dbReference type="InterPro" id="IPR049031">
    <property type="entry name" value="T2SSK_SAM-like_1st"/>
</dbReference>
<name>A0A432ZKD0_9GAMM</name>
<dbReference type="PIRSF" id="PIRSF002786">
    <property type="entry name" value="XcpX"/>
    <property type="match status" value="1"/>
</dbReference>
<evidence type="ECO:0000256" key="4">
    <source>
        <dbReference type="ARBA" id="ARBA00022475"/>
    </source>
</evidence>
<feature type="domain" description="T2SS protein K second SAM-like" evidence="12">
    <location>
        <begin position="233"/>
        <end position="277"/>
    </location>
</feature>
<dbReference type="AlphaFoldDB" id="A0A432ZKD0"/>
<dbReference type="PANTHER" id="PTHR38831">
    <property type="entry name" value="TYPE II SECRETION SYSTEM PROTEIN K"/>
    <property type="match status" value="1"/>
</dbReference>
<dbReference type="GO" id="GO:0009306">
    <property type="term" value="P:protein secretion"/>
    <property type="evidence" value="ECO:0007669"/>
    <property type="project" value="InterPro"/>
</dbReference>
<dbReference type="EMBL" id="PIQG01000002">
    <property type="protein sequence ID" value="RUO78428.1"/>
    <property type="molecule type" value="Genomic_DNA"/>
</dbReference>
<dbReference type="InterPro" id="IPR038072">
    <property type="entry name" value="GspK_central_sf"/>
</dbReference>
<keyword evidence="5 10" id="KW-0997">Cell inner membrane</keyword>
<dbReference type="NCBIfam" id="NF037980">
    <property type="entry name" value="T2SS_GspK"/>
    <property type="match status" value="1"/>
</dbReference>
<dbReference type="GO" id="GO:0005886">
    <property type="term" value="C:plasma membrane"/>
    <property type="evidence" value="ECO:0007669"/>
    <property type="project" value="UniProtKB-SubCell"/>
</dbReference>
<evidence type="ECO:0000256" key="6">
    <source>
        <dbReference type="ARBA" id="ARBA00022692"/>
    </source>
</evidence>
<evidence type="ECO:0000256" key="7">
    <source>
        <dbReference type="ARBA" id="ARBA00022927"/>
    </source>
</evidence>
<feature type="transmembrane region" description="Helical" evidence="11">
    <location>
        <begin position="12"/>
        <end position="32"/>
    </location>
</feature>
<accession>A0A432ZKD0</accession>
<dbReference type="Gene3D" id="1.10.40.60">
    <property type="entry name" value="EpsJ-like"/>
    <property type="match status" value="2"/>
</dbReference>
<evidence type="ECO:0000259" key="12">
    <source>
        <dbReference type="Pfam" id="PF03934"/>
    </source>
</evidence>
<proteinExistence type="inferred from homology"/>
<evidence type="ECO:0000256" key="5">
    <source>
        <dbReference type="ARBA" id="ARBA00022519"/>
    </source>
</evidence>
<comment type="caution">
    <text evidence="14">The sequence shown here is derived from an EMBL/GenBank/DDBJ whole genome shotgun (WGS) entry which is preliminary data.</text>
</comment>
<keyword evidence="6 11" id="KW-0812">Transmembrane</keyword>
<feature type="domain" description="T2SS protein K first SAM-like" evidence="13">
    <location>
        <begin position="110"/>
        <end position="226"/>
    </location>
</feature>
<keyword evidence="9 10" id="KW-0472">Membrane</keyword>
<dbReference type="Pfam" id="PF03934">
    <property type="entry name" value="T2SSK"/>
    <property type="match status" value="1"/>
</dbReference>
<evidence type="ECO:0000256" key="3">
    <source>
        <dbReference type="ARBA" id="ARBA00022448"/>
    </source>
</evidence>
<sequence>MNIPLRLFNQRGVALIMVLFVVALVAVVALSLTKALQPSVVRTANMQLGEQAYWYAVSAEEVVRELLQSELNDNDMVANRSQLWAASSENSQPLPVPGGLIEGTIHDLRACFNLNSLRVPETDAGNNPTEGLLVRRKAQLRMLLLAADDRIDPYAADTVVDSLADWLDPDERISGTYGAEDADYESQQFPHQAANTYLSEVSELRLVRGVTPLIYRALEPYVCAWPHDANMAINVNTLAEGAAPLLHAVSLGSLSLDDAKRFLENRDMNGFESEEQMRTDRILTQAAAKPIQANFGGGARPTSAALAGLGGALDDLTVKSEYFELRAEITVGDLRIRGRSVVEITPEQTRVLYRSLGD</sequence>
<dbReference type="OrthoDB" id="9788973at2"/>
<evidence type="ECO:0000313" key="14">
    <source>
        <dbReference type="EMBL" id="RUO78428.1"/>
    </source>
</evidence>
<organism evidence="14 15">
    <name type="scientific">Pseudidiomarina taiwanensis</name>
    <dbReference type="NCBI Taxonomy" id="337250"/>
    <lineage>
        <taxon>Bacteria</taxon>
        <taxon>Pseudomonadati</taxon>
        <taxon>Pseudomonadota</taxon>
        <taxon>Gammaproteobacteria</taxon>
        <taxon>Alteromonadales</taxon>
        <taxon>Idiomarinaceae</taxon>
        <taxon>Pseudidiomarina</taxon>
    </lineage>
</organism>
<keyword evidence="7" id="KW-0653">Protein transport</keyword>
<evidence type="ECO:0000259" key="13">
    <source>
        <dbReference type="Pfam" id="PF21687"/>
    </source>
</evidence>
<evidence type="ECO:0000256" key="10">
    <source>
        <dbReference type="PIRNR" id="PIRNR002786"/>
    </source>
</evidence>
<gene>
    <name evidence="14" type="ORF">CWI83_05220</name>
</gene>
<dbReference type="PANTHER" id="PTHR38831:SF1">
    <property type="entry name" value="TYPE II SECRETION SYSTEM PROTEIN K-RELATED"/>
    <property type="match status" value="1"/>
</dbReference>
<dbReference type="InterPro" id="IPR049179">
    <property type="entry name" value="T2SSK_SAM-like_2nd"/>
</dbReference>
<evidence type="ECO:0000256" key="11">
    <source>
        <dbReference type="SAM" id="Phobius"/>
    </source>
</evidence>
<evidence type="ECO:0000256" key="1">
    <source>
        <dbReference type="ARBA" id="ARBA00004533"/>
    </source>
</evidence>
<dbReference type="Pfam" id="PF21687">
    <property type="entry name" value="T2SSK_1st"/>
    <property type="match status" value="1"/>
</dbReference>
<dbReference type="SUPFAM" id="SSF158544">
    <property type="entry name" value="GspK insert domain-like"/>
    <property type="match status" value="2"/>
</dbReference>
<evidence type="ECO:0000256" key="2">
    <source>
        <dbReference type="ARBA" id="ARBA00007246"/>
    </source>
</evidence>
<comment type="similarity">
    <text evidence="2 10">Belongs to the GSP K family.</text>
</comment>
<dbReference type="InterPro" id="IPR005628">
    <property type="entry name" value="GspK"/>
</dbReference>
<protein>
    <recommendedName>
        <fullName evidence="10">Type II secretion system protein K</fullName>
    </recommendedName>
</protein>
<dbReference type="Proteomes" id="UP000288279">
    <property type="component" value="Unassembled WGS sequence"/>
</dbReference>
<keyword evidence="3 10" id="KW-0813">Transport</keyword>
<evidence type="ECO:0000256" key="8">
    <source>
        <dbReference type="ARBA" id="ARBA00022989"/>
    </source>
</evidence>
<dbReference type="InterPro" id="IPR045584">
    <property type="entry name" value="Pilin-like"/>
</dbReference>
<keyword evidence="15" id="KW-1185">Reference proteome</keyword>
<comment type="subcellular location">
    <subcellularLocation>
        <location evidence="1 10">Cell inner membrane</location>
    </subcellularLocation>
</comment>
<reference evidence="14 15" key="1">
    <citation type="journal article" date="2011" name="Front. Microbiol.">
        <title>Genomic signatures of strain selection and enhancement in Bacillus atrophaeus var. globigii, a historical biowarfare simulant.</title>
        <authorList>
            <person name="Gibbons H.S."/>
            <person name="Broomall S.M."/>
            <person name="McNew L.A."/>
            <person name="Daligault H."/>
            <person name="Chapman C."/>
            <person name="Bruce D."/>
            <person name="Karavis M."/>
            <person name="Krepps M."/>
            <person name="McGregor P.A."/>
            <person name="Hong C."/>
            <person name="Park K.H."/>
            <person name="Akmal A."/>
            <person name="Feldman A."/>
            <person name="Lin J.S."/>
            <person name="Chang W.E."/>
            <person name="Higgs B.W."/>
            <person name="Demirev P."/>
            <person name="Lindquist J."/>
            <person name="Liem A."/>
            <person name="Fochler E."/>
            <person name="Read T.D."/>
            <person name="Tapia R."/>
            <person name="Johnson S."/>
            <person name="Bishop-Lilly K.A."/>
            <person name="Detter C."/>
            <person name="Han C."/>
            <person name="Sozhamannan S."/>
            <person name="Rosenzweig C.N."/>
            <person name="Skowronski E.W."/>
        </authorList>
    </citation>
    <scope>NUCLEOTIDE SEQUENCE [LARGE SCALE GENOMIC DNA]</scope>
    <source>
        <strain evidence="14 15">PIT1</strain>
    </source>
</reference>
<keyword evidence="8 11" id="KW-1133">Transmembrane helix</keyword>